<dbReference type="PANTHER" id="PTHR48060:SF21">
    <property type="entry name" value="L DOMAIN-LIKE PROTEIN"/>
    <property type="match status" value="1"/>
</dbReference>
<feature type="chain" id="PRO_5035785421" description="Leucine-rich repeat-containing N-terminal plant-type domain-containing protein" evidence="4">
    <location>
        <begin position="24"/>
        <end position="153"/>
    </location>
</feature>
<dbReference type="InterPro" id="IPR013210">
    <property type="entry name" value="LRR_N_plant-typ"/>
</dbReference>
<reference evidence="6" key="1">
    <citation type="submission" date="2020-12" db="EMBL/GenBank/DDBJ databases">
        <title>WGS assembly of Carya illinoinensis cv. Pawnee.</title>
        <authorList>
            <person name="Platts A."/>
            <person name="Shu S."/>
            <person name="Wright S."/>
            <person name="Barry K."/>
            <person name="Edger P."/>
            <person name="Pires J.C."/>
            <person name="Schmutz J."/>
        </authorList>
    </citation>
    <scope>NUCLEOTIDE SEQUENCE</scope>
    <source>
        <tissue evidence="6">Leaf</tissue>
    </source>
</reference>
<evidence type="ECO:0000256" key="3">
    <source>
        <dbReference type="ARBA" id="ARBA00022737"/>
    </source>
</evidence>
<accession>A0A8T1PU12</accession>
<feature type="signal peptide" evidence="4">
    <location>
        <begin position="1"/>
        <end position="23"/>
    </location>
</feature>
<keyword evidence="3" id="KW-0677">Repeat</keyword>
<evidence type="ECO:0000256" key="1">
    <source>
        <dbReference type="ARBA" id="ARBA00022614"/>
    </source>
</evidence>
<keyword evidence="1" id="KW-0433">Leucine-rich repeat</keyword>
<keyword evidence="7" id="KW-1185">Reference proteome</keyword>
<sequence length="153" mass="16650">MKMQFLLSLLLLCLLHIHPNLFGGYLLPEYKALLSVKSSITDDPDSALSTWNASTSHCTWKGIMCHPSRGRVTVLDLSGLRLFGTLSPDLAYLCFLSKLSITLNQLSGAIPRSSLPSPPSASSISHVMASTTPSPPSSPSSRIFRFWISWSTA</sequence>
<gene>
    <name evidence="6" type="ORF">CIPAW_08G144100</name>
</gene>
<evidence type="ECO:0000313" key="6">
    <source>
        <dbReference type="EMBL" id="KAG6645748.1"/>
    </source>
</evidence>
<evidence type="ECO:0000256" key="4">
    <source>
        <dbReference type="SAM" id="SignalP"/>
    </source>
</evidence>
<dbReference type="Proteomes" id="UP000811609">
    <property type="component" value="Chromosome 8"/>
</dbReference>
<comment type="caution">
    <text evidence="6">The sequence shown here is derived from an EMBL/GenBank/DDBJ whole genome shotgun (WGS) entry which is preliminary data.</text>
</comment>
<dbReference type="InterPro" id="IPR053211">
    <property type="entry name" value="DNA_repair-toleration"/>
</dbReference>
<evidence type="ECO:0000256" key="2">
    <source>
        <dbReference type="ARBA" id="ARBA00022729"/>
    </source>
</evidence>
<protein>
    <recommendedName>
        <fullName evidence="5">Leucine-rich repeat-containing N-terminal plant-type domain-containing protein</fullName>
    </recommendedName>
</protein>
<dbReference type="PANTHER" id="PTHR48060">
    <property type="entry name" value="DNA DAMAGE-REPAIR/TOLERATION PROTEIN DRT100"/>
    <property type="match status" value="1"/>
</dbReference>
<evidence type="ECO:0000313" key="7">
    <source>
        <dbReference type="Proteomes" id="UP000811609"/>
    </source>
</evidence>
<feature type="domain" description="Leucine-rich repeat-containing N-terminal plant-type" evidence="5">
    <location>
        <begin position="28"/>
        <end position="65"/>
    </location>
</feature>
<proteinExistence type="predicted"/>
<name>A0A8T1PU12_CARIL</name>
<dbReference type="AlphaFoldDB" id="A0A8T1PU12"/>
<dbReference type="Pfam" id="PF08263">
    <property type="entry name" value="LRRNT_2"/>
    <property type="match status" value="1"/>
</dbReference>
<evidence type="ECO:0000259" key="5">
    <source>
        <dbReference type="Pfam" id="PF08263"/>
    </source>
</evidence>
<dbReference type="EMBL" id="CM031816">
    <property type="protein sequence ID" value="KAG6645748.1"/>
    <property type="molecule type" value="Genomic_DNA"/>
</dbReference>
<organism evidence="6 7">
    <name type="scientific">Carya illinoinensis</name>
    <name type="common">Pecan</name>
    <dbReference type="NCBI Taxonomy" id="32201"/>
    <lineage>
        <taxon>Eukaryota</taxon>
        <taxon>Viridiplantae</taxon>
        <taxon>Streptophyta</taxon>
        <taxon>Embryophyta</taxon>
        <taxon>Tracheophyta</taxon>
        <taxon>Spermatophyta</taxon>
        <taxon>Magnoliopsida</taxon>
        <taxon>eudicotyledons</taxon>
        <taxon>Gunneridae</taxon>
        <taxon>Pentapetalae</taxon>
        <taxon>rosids</taxon>
        <taxon>fabids</taxon>
        <taxon>Fagales</taxon>
        <taxon>Juglandaceae</taxon>
        <taxon>Carya</taxon>
    </lineage>
</organism>
<keyword evidence="2 4" id="KW-0732">Signal</keyword>